<comment type="subcellular location">
    <subcellularLocation>
        <location evidence="1">Membrane</location>
        <topology evidence="1">Multi-pass membrane protein</topology>
    </subcellularLocation>
</comment>
<keyword evidence="3" id="KW-0812">Transmembrane</keyword>
<evidence type="ECO:0000256" key="6">
    <source>
        <dbReference type="ARBA" id="ARBA00023136"/>
    </source>
</evidence>
<evidence type="ECO:0000256" key="4">
    <source>
        <dbReference type="ARBA" id="ARBA00022801"/>
    </source>
</evidence>
<keyword evidence="6" id="KW-0472">Membrane</keyword>
<comment type="cofactor">
    <cofactor evidence="8">
        <name>Zn(2+)</name>
        <dbReference type="ChEBI" id="CHEBI:29105"/>
    </cofactor>
</comment>
<feature type="binding site" evidence="8">
    <location>
        <position position="113"/>
    </location>
    <ligand>
        <name>Zn(2+)</name>
        <dbReference type="ChEBI" id="CHEBI:29105"/>
        <note>catalytic</note>
    </ligand>
</feature>
<evidence type="ECO:0000256" key="1">
    <source>
        <dbReference type="ARBA" id="ARBA00004141"/>
    </source>
</evidence>
<dbReference type="Proteomes" id="UP001365542">
    <property type="component" value="Unassembled WGS sequence"/>
</dbReference>
<feature type="binding site" evidence="7">
    <location>
        <position position="41"/>
    </location>
    <ligand>
        <name>Ca(2+)</name>
        <dbReference type="ChEBI" id="CHEBI:29108"/>
    </ligand>
</feature>
<dbReference type="AlphaFoldDB" id="A0AAV9X734"/>
<dbReference type="GO" id="GO:0046514">
    <property type="term" value="P:ceramide catabolic process"/>
    <property type="evidence" value="ECO:0007669"/>
    <property type="project" value="TreeGrafter"/>
</dbReference>
<dbReference type="PANTHER" id="PTHR46187:SF3">
    <property type="entry name" value="ALKALINE CERAMIDASE 3"/>
    <property type="match status" value="1"/>
</dbReference>
<reference evidence="9 10" key="1">
    <citation type="submission" date="2019-10" db="EMBL/GenBank/DDBJ databases">
        <authorList>
            <person name="Palmer J.M."/>
        </authorList>
    </citation>
    <scope>NUCLEOTIDE SEQUENCE [LARGE SCALE GENOMIC DNA]</scope>
    <source>
        <strain evidence="9 10">TWF694</strain>
    </source>
</reference>
<feature type="binding site" evidence="7">
    <location>
        <position position="28"/>
    </location>
    <ligand>
        <name>Ca(2+)</name>
        <dbReference type="ChEBI" id="CHEBI:29108"/>
    </ligand>
</feature>
<dbReference type="PANTHER" id="PTHR46187">
    <property type="entry name" value="ALKALINE CERAMIDASE 3"/>
    <property type="match status" value="1"/>
</dbReference>
<evidence type="ECO:0000256" key="5">
    <source>
        <dbReference type="ARBA" id="ARBA00022989"/>
    </source>
</evidence>
<sequence>MTISSIFLPRPDNQTVGIWGIPTSSVNWCESDYAISYYIAEFVNSMSSMCMVSFGILGQWSLRYMTKNINSKNKLQGDIYDPLHAHPSLLGIDRIWCTWFALQIVGWGSVAFHGSLQWWSQAFDEVPMVWCAIIHLSTCLVAKFDPLPLASSSGKNLGWFTRLLVPSLRRTSKGEPYTPIISTTFLIHAITCSLLVTLFRGPSQFLVFHVLFGSVELGGFWRTFTLANEVSKSSNDRGIAYVEDRYSEAEYKHLVHKHKEDVRKLHNRGLWLYCIAIAIWSTDLNLCDYVSKIPISYPDFESLTSSEGIKWIQTTFNPQGHAWWHLLVSLGFYHLGVLAAYDRIIQGHKLFWQGVERGDKGCLELLTEEKVKGKEVAKKGDIPIIKWVGGFIPVIAMWREQR</sequence>
<proteinExistence type="inferred from homology"/>
<evidence type="ECO:0000256" key="2">
    <source>
        <dbReference type="ARBA" id="ARBA00009780"/>
    </source>
</evidence>
<comment type="caution">
    <text evidence="9">The sequence shown here is derived from an EMBL/GenBank/DDBJ whole genome shotgun (WGS) entry which is preliminary data.</text>
</comment>
<accession>A0AAV9X734</accession>
<comment type="similarity">
    <text evidence="2">Belongs to the alkaline ceramidase family.</text>
</comment>
<keyword evidence="10" id="KW-1185">Reference proteome</keyword>
<dbReference type="GO" id="GO:0016811">
    <property type="term" value="F:hydrolase activity, acting on carbon-nitrogen (but not peptide) bonds, in linear amides"/>
    <property type="evidence" value="ECO:0007669"/>
    <property type="project" value="InterPro"/>
</dbReference>
<keyword evidence="5" id="KW-1133">Transmembrane helix</keyword>
<evidence type="ECO:0000313" key="9">
    <source>
        <dbReference type="EMBL" id="KAK6537461.1"/>
    </source>
</evidence>
<dbReference type="GO" id="GO:0005789">
    <property type="term" value="C:endoplasmic reticulum membrane"/>
    <property type="evidence" value="ECO:0007669"/>
    <property type="project" value="TreeGrafter"/>
</dbReference>
<feature type="binding site" evidence="8">
    <location>
        <position position="325"/>
    </location>
    <ligand>
        <name>Zn(2+)</name>
        <dbReference type="ChEBI" id="CHEBI:29105"/>
        <note>catalytic</note>
    </ligand>
</feature>
<keyword evidence="8" id="KW-0862">Zinc</keyword>
<dbReference type="GO" id="GO:0046513">
    <property type="term" value="P:ceramide biosynthetic process"/>
    <property type="evidence" value="ECO:0007669"/>
    <property type="project" value="TreeGrafter"/>
</dbReference>
<dbReference type="GO" id="GO:0046872">
    <property type="term" value="F:metal ion binding"/>
    <property type="evidence" value="ECO:0007669"/>
    <property type="project" value="UniProtKB-KW"/>
</dbReference>
<feature type="binding site" evidence="8">
    <location>
        <position position="321"/>
    </location>
    <ligand>
        <name>Zn(2+)</name>
        <dbReference type="ChEBI" id="CHEBI:29105"/>
        <note>catalytic</note>
    </ligand>
</feature>
<dbReference type="InterPro" id="IPR008901">
    <property type="entry name" value="ACER"/>
</dbReference>
<evidence type="ECO:0000256" key="3">
    <source>
        <dbReference type="ARBA" id="ARBA00022692"/>
    </source>
</evidence>
<dbReference type="EMBL" id="JAVHJO010000009">
    <property type="protein sequence ID" value="KAK6537461.1"/>
    <property type="molecule type" value="Genomic_DNA"/>
</dbReference>
<evidence type="ECO:0000256" key="7">
    <source>
        <dbReference type="PIRSR" id="PIRSR608901-1"/>
    </source>
</evidence>
<keyword evidence="7" id="KW-0106">Calcium</keyword>
<name>A0AAV9X734_9PEZI</name>
<protein>
    <submittedName>
        <fullName evidence="9">Alkaline ceramidase 3</fullName>
    </submittedName>
</protein>
<evidence type="ECO:0000256" key="8">
    <source>
        <dbReference type="PIRSR" id="PIRSR608901-2"/>
    </source>
</evidence>
<keyword evidence="7" id="KW-0479">Metal-binding</keyword>
<evidence type="ECO:0000313" key="10">
    <source>
        <dbReference type="Proteomes" id="UP001365542"/>
    </source>
</evidence>
<feature type="binding site" evidence="7">
    <location>
        <position position="30"/>
    </location>
    <ligand>
        <name>Ca(2+)</name>
        <dbReference type="ChEBI" id="CHEBI:29108"/>
    </ligand>
</feature>
<organism evidence="9 10">
    <name type="scientific">Orbilia ellipsospora</name>
    <dbReference type="NCBI Taxonomy" id="2528407"/>
    <lineage>
        <taxon>Eukaryota</taxon>
        <taxon>Fungi</taxon>
        <taxon>Dikarya</taxon>
        <taxon>Ascomycota</taxon>
        <taxon>Pezizomycotina</taxon>
        <taxon>Orbiliomycetes</taxon>
        <taxon>Orbiliales</taxon>
        <taxon>Orbiliaceae</taxon>
        <taxon>Orbilia</taxon>
    </lineage>
</organism>
<dbReference type="Pfam" id="PF05875">
    <property type="entry name" value="Ceramidase"/>
    <property type="match status" value="1"/>
</dbReference>
<keyword evidence="4" id="KW-0378">Hydrolase</keyword>
<gene>
    <name evidence="9" type="primary">ACER3</name>
    <name evidence="9" type="ORF">TWF694_011646</name>
</gene>